<keyword evidence="2" id="KW-1185">Reference proteome</keyword>
<evidence type="ECO:0000313" key="2">
    <source>
        <dbReference type="Proteomes" id="UP000636709"/>
    </source>
</evidence>
<dbReference type="AlphaFoldDB" id="A0A835AWU6"/>
<sequence>MEIIVLMTLSIWMTRNDRMFNNCHPSVQDCKRKFMYEFSLVIQYSQSRT</sequence>
<organism evidence="1 2">
    <name type="scientific">Digitaria exilis</name>
    <dbReference type="NCBI Taxonomy" id="1010633"/>
    <lineage>
        <taxon>Eukaryota</taxon>
        <taxon>Viridiplantae</taxon>
        <taxon>Streptophyta</taxon>
        <taxon>Embryophyta</taxon>
        <taxon>Tracheophyta</taxon>
        <taxon>Spermatophyta</taxon>
        <taxon>Magnoliopsida</taxon>
        <taxon>Liliopsida</taxon>
        <taxon>Poales</taxon>
        <taxon>Poaceae</taxon>
        <taxon>PACMAD clade</taxon>
        <taxon>Panicoideae</taxon>
        <taxon>Panicodae</taxon>
        <taxon>Paniceae</taxon>
        <taxon>Anthephorinae</taxon>
        <taxon>Digitaria</taxon>
    </lineage>
</organism>
<dbReference type="Proteomes" id="UP000636709">
    <property type="component" value="Unassembled WGS sequence"/>
</dbReference>
<proteinExistence type="predicted"/>
<name>A0A835AWU6_9POAL</name>
<accession>A0A835AWU6</accession>
<dbReference type="EMBL" id="JACEFO010002254">
    <property type="protein sequence ID" value="KAF8670548.1"/>
    <property type="molecule type" value="Genomic_DNA"/>
</dbReference>
<protein>
    <submittedName>
        <fullName evidence="1">Uncharacterized protein</fullName>
    </submittedName>
</protein>
<gene>
    <name evidence="1" type="ORF">HU200_050574</name>
</gene>
<evidence type="ECO:0000313" key="1">
    <source>
        <dbReference type="EMBL" id="KAF8670548.1"/>
    </source>
</evidence>
<reference evidence="1" key="1">
    <citation type="submission" date="2020-07" db="EMBL/GenBank/DDBJ databases">
        <title>Genome sequence and genetic diversity analysis of an under-domesticated orphan crop, white fonio (Digitaria exilis).</title>
        <authorList>
            <person name="Bennetzen J.L."/>
            <person name="Chen S."/>
            <person name="Ma X."/>
            <person name="Wang X."/>
            <person name="Yssel A.E.J."/>
            <person name="Chaluvadi S.R."/>
            <person name="Johnson M."/>
            <person name="Gangashetty P."/>
            <person name="Hamidou F."/>
            <person name="Sanogo M.D."/>
            <person name="Zwaenepoel A."/>
            <person name="Wallace J."/>
            <person name="Van De Peer Y."/>
            <person name="Van Deynze A."/>
        </authorList>
    </citation>
    <scope>NUCLEOTIDE SEQUENCE</scope>
    <source>
        <tissue evidence="1">Leaves</tissue>
    </source>
</reference>
<comment type="caution">
    <text evidence="1">The sequence shown here is derived from an EMBL/GenBank/DDBJ whole genome shotgun (WGS) entry which is preliminary data.</text>
</comment>